<dbReference type="InterPro" id="IPR029479">
    <property type="entry name" value="Nitroreductase"/>
</dbReference>
<keyword evidence="3" id="KW-0285">Flavoprotein</keyword>
<protein>
    <submittedName>
        <fullName evidence="7">Nitroreductase</fullName>
    </submittedName>
</protein>
<keyword evidence="5" id="KW-0560">Oxidoreductase</keyword>
<evidence type="ECO:0000313" key="8">
    <source>
        <dbReference type="EMBL" id="RHD56214.1"/>
    </source>
</evidence>
<evidence type="ECO:0000256" key="4">
    <source>
        <dbReference type="ARBA" id="ARBA00022643"/>
    </source>
</evidence>
<comment type="caution">
    <text evidence="7">The sequence shown here is derived from an EMBL/GenBank/DDBJ whole genome shotgun (WGS) entry which is preliminary data.</text>
</comment>
<evidence type="ECO:0000256" key="1">
    <source>
        <dbReference type="ARBA" id="ARBA00001917"/>
    </source>
</evidence>
<evidence type="ECO:0000313" key="10">
    <source>
        <dbReference type="Proteomes" id="UP000284361"/>
    </source>
</evidence>
<dbReference type="InterPro" id="IPR000415">
    <property type="entry name" value="Nitroreductase-like"/>
</dbReference>
<dbReference type="PANTHER" id="PTHR43673">
    <property type="entry name" value="NAD(P)H NITROREDUCTASE YDGI-RELATED"/>
    <property type="match status" value="1"/>
</dbReference>
<comment type="cofactor">
    <cofactor evidence="1">
        <name>FMN</name>
        <dbReference type="ChEBI" id="CHEBI:58210"/>
    </cofactor>
</comment>
<dbReference type="EMBL" id="QSJG01000007">
    <property type="protein sequence ID" value="RHD56214.1"/>
    <property type="molecule type" value="Genomic_DNA"/>
</dbReference>
<dbReference type="SUPFAM" id="SSF55469">
    <property type="entry name" value="FMN-dependent nitroreductase-like"/>
    <property type="match status" value="1"/>
</dbReference>
<gene>
    <name evidence="8" type="ORF">DW789_05510</name>
    <name evidence="7" type="ORF">DXB87_13670</name>
</gene>
<evidence type="ECO:0000313" key="7">
    <source>
        <dbReference type="EMBL" id="RGM87558.1"/>
    </source>
</evidence>
<evidence type="ECO:0000256" key="3">
    <source>
        <dbReference type="ARBA" id="ARBA00022630"/>
    </source>
</evidence>
<evidence type="ECO:0000313" key="9">
    <source>
        <dbReference type="Proteomes" id="UP000260814"/>
    </source>
</evidence>
<proteinExistence type="inferred from homology"/>
<comment type="similarity">
    <text evidence="2">Belongs to the nitroreductase family.</text>
</comment>
<accession>A0A3E4Z6E1</accession>
<evidence type="ECO:0000259" key="6">
    <source>
        <dbReference type="Pfam" id="PF00881"/>
    </source>
</evidence>
<reference evidence="9 10" key="1">
    <citation type="submission" date="2018-08" db="EMBL/GenBank/DDBJ databases">
        <title>A genome reference for cultivated species of the human gut microbiota.</title>
        <authorList>
            <person name="Zou Y."/>
            <person name="Xue W."/>
            <person name="Luo G."/>
        </authorList>
    </citation>
    <scope>NUCLEOTIDE SEQUENCE [LARGE SCALE GENOMIC DNA]</scope>
    <source>
        <strain evidence="8 10">AM31-10</strain>
        <strain evidence="7 9">OM06-2</strain>
    </source>
</reference>
<dbReference type="EMBL" id="QSTW01000021">
    <property type="protein sequence ID" value="RGM87558.1"/>
    <property type="molecule type" value="Genomic_DNA"/>
</dbReference>
<keyword evidence="4" id="KW-0288">FMN</keyword>
<sequence length="167" mass="19157">MSFLELVKMRHSVRNYENRAVEKEKLDYIMECVRLAPSAVNFQPWKFAVITDADRLSQLKKAYPREWIENVPCMIVACANHEESWHRKSDGKDHADIDVAIAVEHLCLAATEQGLGTCWVCNFDVSLCREVLNLPDFMEPVVLIPVGYAQAQEMSAKKRKSLDEILF</sequence>
<dbReference type="GO" id="GO:0016491">
    <property type="term" value="F:oxidoreductase activity"/>
    <property type="evidence" value="ECO:0007669"/>
    <property type="project" value="UniProtKB-KW"/>
</dbReference>
<feature type="domain" description="Nitroreductase" evidence="6">
    <location>
        <begin position="61"/>
        <end position="148"/>
    </location>
</feature>
<dbReference type="Proteomes" id="UP000284361">
    <property type="component" value="Unassembled WGS sequence"/>
</dbReference>
<dbReference type="RefSeq" id="WP_117702614.1">
    <property type="nucleotide sequence ID" value="NZ_CAUCUV010000013.1"/>
</dbReference>
<evidence type="ECO:0000256" key="2">
    <source>
        <dbReference type="ARBA" id="ARBA00007118"/>
    </source>
</evidence>
<dbReference type="Proteomes" id="UP000260814">
    <property type="component" value="Unassembled WGS sequence"/>
</dbReference>
<dbReference type="PANTHER" id="PTHR43673:SF2">
    <property type="entry name" value="NITROREDUCTASE"/>
    <property type="match status" value="1"/>
</dbReference>
<name>A0A3E4Z6E1_9BACT</name>
<evidence type="ECO:0000256" key="5">
    <source>
        <dbReference type="ARBA" id="ARBA00023002"/>
    </source>
</evidence>
<dbReference type="CDD" id="cd20609">
    <property type="entry name" value="nitroreductase"/>
    <property type="match status" value="1"/>
</dbReference>
<dbReference type="Pfam" id="PF00881">
    <property type="entry name" value="Nitroreductase"/>
    <property type="match status" value="1"/>
</dbReference>
<dbReference type="Gene3D" id="3.40.109.10">
    <property type="entry name" value="NADH Oxidase"/>
    <property type="match status" value="1"/>
</dbReference>
<dbReference type="AlphaFoldDB" id="A0A3E4Z6E1"/>
<organism evidence="7 9">
    <name type="scientific">Phocaeicola plebeius</name>
    <dbReference type="NCBI Taxonomy" id="310297"/>
    <lineage>
        <taxon>Bacteria</taxon>
        <taxon>Pseudomonadati</taxon>
        <taxon>Bacteroidota</taxon>
        <taxon>Bacteroidia</taxon>
        <taxon>Bacteroidales</taxon>
        <taxon>Bacteroidaceae</taxon>
        <taxon>Phocaeicola</taxon>
    </lineage>
</organism>